<accession>A0AAW6TIM8</accession>
<organism evidence="1">
    <name type="scientific">Faucicola osloensis</name>
    <name type="common">Moraxella osloensis</name>
    <dbReference type="NCBI Taxonomy" id="34062"/>
    <lineage>
        <taxon>Bacteria</taxon>
        <taxon>Pseudomonadati</taxon>
        <taxon>Pseudomonadota</taxon>
        <taxon>Gammaproteobacteria</taxon>
        <taxon>Moraxellales</taxon>
        <taxon>Moraxellaceae</taxon>
        <taxon>Faucicola</taxon>
    </lineage>
</organism>
<dbReference type="EMBL" id="SSCJ01000007">
    <property type="protein sequence ID" value="MDI4510237.1"/>
    <property type="molecule type" value="Genomic_DNA"/>
</dbReference>
<dbReference type="Pfam" id="PF07799">
    <property type="entry name" value="DUF1643"/>
    <property type="match status" value="1"/>
</dbReference>
<reference evidence="1" key="1">
    <citation type="submission" date="2019-04" db="EMBL/GenBank/DDBJ databases">
        <title>Moraxella osloensis CCUG 73412, isolated from corneal scrapings as causative agent of keratitis.</title>
        <authorList>
            <person name="Connolly G."/>
            <person name="Jaen-Luchoro D."/>
            <person name="Pinyeiro-Iglesias B."/>
            <person name="Curry A."/>
            <person name="Knowles S."/>
            <person name="Moore E.R.B."/>
        </authorList>
    </citation>
    <scope>NUCLEOTIDE SEQUENCE</scope>
    <source>
        <strain evidence="1">CCUG 73412</strain>
    </source>
</reference>
<evidence type="ECO:0000313" key="1">
    <source>
        <dbReference type="EMBL" id="MDI4510237.1"/>
    </source>
</evidence>
<gene>
    <name evidence="1" type="ORF">E6P75_08460</name>
</gene>
<dbReference type="AlphaFoldDB" id="A0AAW6TIM8"/>
<proteinExistence type="predicted"/>
<name>A0AAW6TIM8_FAUOS</name>
<sequence>MKKSAVISDCEKYRYQLIRQWDDNKNLALFIGLNPSIADDEIDDPTIRRCIGFAKRERFGGFIMANLFAYRATSPCDMKSAEQPVGELNEHWLEQSISSCKVVIVCWGGNGSHLNRHIEVNELLKKHANNTPILCFGKTKAGQPKHPLYLASNTELINYFN</sequence>
<dbReference type="InterPro" id="IPR012441">
    <property type="entry name" value="DUF1643"/>
</dbReference>
<comment type="caution">
    <text evidence="1">The sequence shown here is derived from an EMBL/GenBank/DDBJ whole genome shotgun (WGS) entry which is preliminary data.</text>
</comment>
<protein>
    <submittedName>
        <fullName evidence="1">DUF1643 domain-containing protein</fullName>
    </submittedName>
</protein>